<feature type="compositionally biased region" description="Basic residues" evidence="1">
    <location>
        <begin position="20"/>
        <end position="33"/>
    </location>
</feature>
<protein>
    <submittedName>
        <fullName evidence="2">Uncharacterized protein</fullName>
    </submittedName>
</protein>
<evidence type="ECO:0000313" key="3">
    <source>
        <dbReference type="Proteomes" id="UP000035425"/>
    </source>
</evidence>
<dbReference type="EMBL" id="JWIO01000064">
    <property type="protein sequence ID" value="KLL09709.1"/>
    <property type="molecule type" value="Genomic_DNA"/>
</dbReference>
<keyword evidence="3" id="KW-1185">Reference proteome</keyword>
<gene>
    <name evidence="2" type="ORF">FrCorBMG51_23050</name>
</gene>
<evidence type="ECO:0000256" key="1">
    <source>
        <dbReference type="SAM" id="MobiDB-lite"/>
    </source>
</evidence>
<feature type="compositionally biased region" description="Basic and acidic residues" evidence="1">
    <location>
        <begin position="59"/>
        <end position="70"/>
    </location>
</feature>
<name>A0ABR5EZ21_9ACTN</name>
<proteinExistence type="predicted"/>
<organism evidence="2 3">
    <name type="scientific">Protofrankia coriariae</name>
    <dbReference type="NCBI Taxonomy" id="1562887"/>
    <lineage>
        <taxon>Bacteria</taxon>
        <taxon>Bacillati</taxon>
        <taxon>Actinomycetota</taxon>
        <taxon>Actinomycetes</taxon>
        <taxon>Frankiales</taxon>
        <taxon>Frankiaceae</taxon>
        <taxon>Protofrankia</taxon>
    </lineage>
</organism>
<reference evidence="2 3" key="1">
    <citation type="submission" date="2014-12" db="EMBL/GenBank/DDBJ databases">
        <title>Frankia sp. BMG5.1 draft genome.</title>
        <authorList>
            <person name="Gtari M."/>
            <person name="Ghodhbane-Gtari F."/>
            <person name="Nouioui I."/>
            <person name="Ktari A."/>
            <person name="Hezbri K."/>
            <person name="Mimouni W."/>
            <person name="Sbissi I."/>
            <person name="Ayari A."/>
            <person name="Yamanaka T."/>
            <person name="Normand P."/>
            <person name="Tisa L.S."/>
            <person name="Boudabous A."/>
        </authorList>
    </citation>
    <scope>NUCLEOTIDE SEQUENCE [LARGE SCALE GENOMIC DNA]</scope>
    <source>
        <strain evidence="2 3">BMG5.1</strain>
    </source>
</reference>
<sequence length="70" mass="7572">MAPVLTAPAVAPGDVSGQRARPHRSRGGPRLRSRPQPGSGGRAIRPLPVRHLTNPRPGTTDKSDLYMRLR</sequence>
<dbReference type="Proteomes" id="UP000035425">
    <property type="component" value="Unassembled WGS sequence"/>
</dbReference>
<comment type="caution">
    <text evidence="2">The sequence shown here is derived from an EMBL/GenBank/DDBJ whole genome shotgun (WGS) entry which is preliminary data.</text>
</comment>
<evidence type="ECO:0000313" key="2">
    <source>
        <dbReference type="EMBL" id="KLL09709.1"/>
    </source>
</evidence>
<feature type="region of interest" description="Disordered" evidence="1">
    <location>
        <begin position="1"/>
        <end position="70"/>
    </location>
</feature>
<accession>A0ABR5EZ21</accession>